<dbReference type="InterPro" id="IPR044202">
    <property type="entry name" value="LETM1/MDM38-like"/>
</dbReference>
<comment type="caution">
    <text evidence="10">The sequence shown here is derived from an EMBL/GenBank/DDBJ whole genome shotgun (WGS) entry which is preliminary data.</text>
</comment>
<feature type="compositionally biased region" description="Polar residues" evidence="8">
    <location>
        <begin position="28"/>
        <end position="44"/>
    </location>
</feature>
<evidence type="ECO:0000256" key="3">
    <source>
        <dbReference type="ARBA" id="ARBA00022792"/>
    </source>
</evidence>
<evidence type="ECO:0000256" key="6">
    <source>
        <dbReference type="ARBA" id="ARBA00023136"/>
    </source>
</evidence>
<dbReference type="Proteomes" id="UP000800039">
    <property type="component" value="Unassembled WGS sequence"/>
</dbReference>
<keyword evidence="11" id="KW-1185">Reference proteome</keyword>
<reference evidence="10" key="1">
    <citation type="submission" date="2020-01" db="EMBL/GenBank/DDBJ databases">
        <authorList>
            <consortium name="DOE Joint Genome Institute"/>
            <person name="Haridas S."/>
            <person name="Albert R."/>
            <person name="Binder M."/>
            <person name="Bloem J."/>
            <person name="Labutti K."/>
            <person name="Salamov A."/>
            <person name="Andreopoulos B."/>
            <person name="Baker S.E."/>
            <person name="Barry K."/>
            <person name="Bills G."/>
            <person name="Bluhm B.H."/>
            <person name="Cannon C."/>
            <person name="Castanera R."/>
            <person name="Culley D.E."/>
            <person name="Daum C."/>
            <person name="Ezra D."/>
            <person name="Gonzalez J.B."/>
            <person name="Henrissat B."/>
            <person name="Kuo A."/>
            <person name="Liang C."/>
            <person name="Lipzen A."/>
            <person name="Lutzoni F."/>
            <person name="Magnuson J."/>
            <person name="Mondo S."/>
            <person name="Nolan M."/>
            <person name="Ohm R."/>
            <person name="Pangilinan J."/>
            <person name="Park H.-J."/>
            <person name="Ramirez L."/>
            <person name="Alfaro M."/>
            <person name="Sun H."/>
            <person name="Tritt A."/>
            <person name="Yoshinaga Y."/>
            <person name="Zwiers L.-H."/>
            <person name="Turgeon B.G."/>
            <person name="Goodwin S.B."/>
            <person name="Spatafora J.W."/>
            <person name="Crous P.W."/>
            <person name="Grigoriev I.V."/>
        </authorList>
    </citation>
    <scope>NUCLEOTIDE SEQUENCE</scope>
    <source>
        <strain evidence="10">CBS 394.84</strain>
    </source>
</reference>
<sequence length="339" mass="37720">MPPPPAKSTGHAKDAKTSVPAKHGASPGLSSSTTVLAKRPSTASTTVPIVKAKENLNPPLFTYAPEINIPARKADQNIASYLWAAGRGYLSFYKTGISHVRQTAKLAKQLREKAAKSSGQDMSEVLTRAEWQIVLRSKKDVRRLPAFAALMLCMGEWTPLIVIYLTPVIPEACRIPSQVQRTLGKIEKIRQERLRRVTLDSTRLMMKDRRAGGTLPTTSESTDFKKNAQVMPGAAVANFNLESMSPFELLLTSAQYNCHSRIFDWLYLTPPKWLLQRNVGQRLGYLWKDDALIERDGGWAALNKVEVERACVERGINVLGKREDELRKALVVQWKGGNA</sequence>
<evidence type="ECO:0000313" key="11">
    <source>
        <dbReference type="Proteomes" id="UP000800039"/>
    </source>
</evidence>
<accession>A0A9P4GED4</accession>
<gene>
    <name evidence="10" type="ORF">K460DRAFT_288814</name>
</gene>
<dbReference type="RefSeq" id="XP_040786630.1">
    <property type="nucleotide sequence ID" value="XM_040929077.1"/>
</dbReference>
<keyword evidence="6" id="KW-0472">Membrane</keyword>
<dbReference type="PROSITE" id="PS51758">
    <property type="entry name" value="LETM1_RBD"/>
    <property type="match status" value="1"/>
</dbReference>
<proteinExistence type="predicted"/>
<evidence type="ECO:0000256" key="5">
    <source>
        <dbReference type="ARBA" id="ARBA00023128"/>
    </source>
</evidence>
<evidence type="ECO:0000256" key="4">
    <source>
        <dbReference type="ARBA" id="ARBA00022989"/>
    </source>
</evidence>
<evidence type="ECO:0000256" key="1">
    <source>
        <dbReference type="ARBA" id="ARBA00004434"/>
    </source>
</evidence>
<evidence type="ECO:0000256" key="7">
    <source>
        <dbReference type="PROSITE-ProRule" id="PRU01094"/>
    </source>
</evidence>
<dbReference type="AlphaFoldDB" id="A0A9P4GED4"/>
<comment type="subcellular location">
    <subcellularLocation>
        <location evidence="1">Mitochondrion inner membrane</location>
        <topology evidence="1">Single-pass membrane protein</topology>
    </subcellularLocation>
</comment>
<organism evidence="10 11">
    <name type="scientific">Cucurbitaria berberidis CBS 394.84</name>
    <dbReference type="NCBI Taxonomy" id="1168544"/>
    <lineage>
        <taxon>Eukaryota</taxon>
        <taxon>Fungi</taxon>
        <taxon>Dikarya</taxon>
        <taxon>Ascomycota</taxon>
        <taxon>Pezizomycotina</taxon>
        <taxon>Dothideomycetes</taxon>
        <taxon>Pleosporomycetidae</taxon>
        <taxon>Pleosporales</taxon>
        <taxon>Pleosporineae</taxon>
        <taxon>Cucurbitariaceae</taxon>
        <taxon>Cucurbitaria</taxon>
    </lineage>
</organism>
<dbReference type="PANTHER" id="PTHR14009:SF1">
    <property type="entry name" value="MITOCHONDRIAL PROTON_CALCIUM EXCHANGER PROTEIN"/>
    <property type="match status" value="1"/>
</dbReference>
<evidence type="ECO:0000259" key="9">
    <source>
        <dbReference type="PROSITE" id="PS51758"/>
    </source>
</evidence>
<evidence type="ECO:0000313" key="10">
    <source>
        <dbReference type="EMBL" id="KAF1844067.1"/>
    </source>
</evidence>
<dbReference type="GO" id="GO:0043022">
    <property type="term" value="F:ribosome binding"/>
    <property type="evidence" value="ECO:0007669"/>
    <property type="project" value="InterPro"/>
</dbReference>
<protein>
    <recommendedName>
        <fullName evidence="9">Letm1 RBD domain-containing protein</fullName>
    </recommendedName>
</protein>
<keyword evidence="2" id="KW-0812">Transmembrane</keyword>
<feature type="domain" description="Letm1 RBD" evidence="9">
    <location>
        <begin position="159"/>
        <end position="339"/>
    </location>
</feature>
<keyword evidence="5 7" id="KW-0496">Mitochondrion</keyword>
<dbReference type="Pfam" id="PF07766">
    <property type="entry name" value="LETM1_RBD"/>
    <property type="match status" value="1"/>
</dbReference>
<dbReference type="InterPro" id="IPR033122">
    <property type="entry name" value="LETM1-like_RBD"/>
</dbReference>
<dbReference type="GO" id="GO:0005743">
    <property type="term" value="C:mitochondrial inner membrane"/>
    <property type="evidence" value="ECO:0007669"/>
    <property type="project" value="UniProtKB-SubCell"/>
</dbReference>
<feature type="region of interest" description="Disordered" evidence="8">
    <location>
        <begin position="1"/>
        <end position="44"/>
    </location>
</feature>
<name>A0A9P4GED4_9PLEO</name>
<keyword evidence="3" id="KW-0999">Mitochondrion inner membrane</keyword>
<evidence type="ECO:0000256" key="8">
    <source>
        <dbReference type="SAM" id="MobiDB-lite"/>
    </source>
</evidence>
<evidence type="ECO:0000256" key="2">
    <source>
        <dbReference type="ARBA" id="ARBA00022692"/>
    </source>
</evidence>
<dbReference type="EMBL" id="ML976617">
    <property type="protein sequence ID" value="KAF1844067.1"/>
    <property type="molecule type" value="Genomic_DNA"/>
</dbReference>
<dbReference type="GeneID" id="63846329"/>
<dbReference type="PANTHER" id="PTHR14009">
    <property type="entry name" value="LEUCINE ZIPPER-EF-HAND CONTAINING TRANSMEMBRANE PROTEIN"/>
    <property type="match status" value="1"/>
</dbReference>
<dbReference type="OrthoDB" id="73691at2759"/>
<keyword evidence="4" id="KW-1133">Transmembrane helix</keyword>
<dbReference type="GO" id="GO:0030003">
    <property type="term" value="P:intracellular monoatomic cation homeostasis"/>
    <property type="evidence" value="ECO:0007669"/>
    <property type="project" value="TreeGrafter"/>
</dbReference>